<protein>
    <recommendedName>
        <fullName evidence="3">Secreted protein</fullName>
    </recommendedName>
</protein>
<reference evidence="1 2" key="1">
    <citation type="submission" date="2024-01" db="EMBL/GenBank/DDBJ databases">
        <title>Hyphobacterium bacterium isolated from marine sediment.</title>
        <authorList>
            <person name="Zhao S."/>
        </authorList>
    </citation>
    <scope>NUCLEOTIDE SEQUENCE [LARGE SCALE GENOMIC DNA]</scope>
    <source>
        <strain evidence="1 2">Y60-23</strain>
    </source>
</reference>
<name>A0ABU7M0K5_9PROT</name>
<evidence type="ECO:0000313" key="1">
    <source>
        <dbReference type="EMBL" id="MEE2567348.1"/>
    </source>
</evidence>
<accession>A0ABU7M0K5</accession>
<organism evidence="1 2">
    <name type="scientific">Hyphobacterium marinum</name>
    <dbReference type="NCBI Taxonomy" id="3116574"/>
    <lineage>
        <taxon>Bacteria</taxon>
        <taxon>Pseudomonadati</taxon>
        <taxon>Pseudomonadota</taxon>
        <taxon>Alphaproteobacteria</taxon>
        <taxon>Maricaulales</taxon>
        <taxon>Maricaulaceae</taxon>
        <taxon>Hyphobacterium</taxon>
    </lineage>
</organism>
<comment type="caution">
    <text evidence="1">The sequence shown here is derived from an EMBL/GenBank/DDBJ whole genome shotgun (WGS) entry which is preliminary data.</text>
</comment>
<evidence type="ECO:0008006" key="3">
    <source>
        <dbReference type="Google" id="ProtNLM"/>
    </source>
</evidence>
<keyword evidence="2" id="KW-1185">Reference proteome</keyword>
<gene>
    <name evidence="1" type="ORF">V0U35_11730</name>
</gene>
<dbReference type="RefSeq" id="WP_330196909.1">
    <property type="nucleotide sequence ID" value="NZ_JAZDRO010000005.1"/>
</dbReference>
<dbReference type="Proteomes" id="UP001310692">
    <property type="component" value="Unassembled WGS sequence"/>
</dbReference>
<evidence type="ECO:0000313" key="2">
    <source>
        <dbReference type="Proteomes" id="UP001310692"/>
    </source>
</evidence>
<dbReference type="EMBL" id="JAZDRO010000005">
    <property type="protein sequence ID" value="MEE2567348.1"/>
    <property type="molecule type" value="Genomic_DNA"/>
</dbReference>
<proteinExistence type="predicted"/>
<sequence>MLAILTATALALTAYQDAATQEEPQAGETPVLRLDVPAERPAPGGDSDIVLRSAGEYAGYHRTLGEIRRAPISSGDDLDHAMDSLSAYLGEERLAQAWLAYASLIAEQHPEFLDDVRDVADYYGRDAAIRGLLNDPAYATAFRHSGEASSSVLEVIEEDSGEIREVGEQFRMAAYDLQSARWANAVARDRQARLAAIQLAGQRPLPPGLNLFSTQFVDGADDLGAASSEFSGLPQAPSPSVRRSAPELALEVGVAYEPDRVRVGRILSIAALRAISTDSVYSDEALAQLLADPLAQRCLAWARINLEQCVAAGHFKYEDSFCIAQHALIDVSDCLQAAQSRRGG</sequence>